<name>A0AAV4DVE1_9GAST</name>
<evidence type="ECO:0000313" key="1">
    <source>
        <dbReference type="EMBL" id="GFO47791.1"/>
    </source>
</evidence>
<proteinExistence type="predicted"/>
<evidence type="ECO:0000313" key="2">
    <source>
        <dbReference type="Proteomes" id="UP000735302"/>
    </source>
</evidence>
<keyword evidence="2" id="KW-1185">Reference proteome</keyword>
<reference evidence="1 2" key="1">
    <citation type="journal article" date="2021" name="Elife">
        <title>Chloroplast acquisition without the gene transfer in kleptoplastic sea slugs, Plakobranchus ocellatus.</title>
        <authorList>
            <person name="Maeda T."/>
            <person name="Takahashi S."/>
            <person name="Yoshida T."/>
            <person name="Shimamura S."/>
            <person name="Takaki Y."/>
            <person name="Nagai Y."/>
            <person name="Toyoda A."/>
            <person name="Suzuki Y."/>
            <person name="Arimoto A."/>
            <person name="Ishii H."/>
            <person name="Satoh N."/>
            <person name="Nishiyama T."/>
            <person name="Hasebe M."/>
            <person name="Maruyama T."/>
            <person name="Minagawa J."/>
            <person name="Obokata J."/>
            <person name="Shigenobu S."/>
        </authorList>
    </citation>
    <scope>NUCLEOTIDE SEQUENCE [LARGE SCALE GENOMIC DNA]</scope>
</reference>
<dbReference type="Proteomes" id="UP000735302">
    <property type="component" value="Unassembled WGS sequence"/>
</dbReference>
<protein>
    <submittedName>
        <fullName evidence="1">Uncharacterized protein</fullName>
    </submittedName>
</protein>
<dbReference type="EMBL" id="BLXT01008344">
    <property type="protein sequence ID" value="GFO47791.1"/>
    <property type="molecule type" value="Genomic_DNA"/>
</dbReference>
<sequence>MILPNSFIKYTPLEDGLFRDMRNASMDFLHYYENEDQRFTFNSSSRIVTMWWTYFTNNTNHDWIEVEFDSSRLKAKLMLKRKVFLDTLLLYGPKNSSLTRLDNYVNIMVN</sequence>
<organism evidence="1 2">
    <name type="scientific">Plakobranchus ocellatus</name>
    <dbReference type="NCBI Taxonomy" id="259542"/>
    <lineage>
        <taxon>Eukaryota</taxon>
        <taxon>Metazoa</taxon>
        <taxon>Spiralia</taxon>
        <taxon>Lophotrochozoa</taxon>
        <taxon>Mollusca</taxon>
        <taxon>Gastropoda</taxon>
        <taxon>Heterobranchia</taxon>
        <taxon>Euthyneura</taxon>
        <taxon>Panpulmonata</taxon>
        <taxon>Sacoglossa</taxon>
        <taxon>Placobranchoidea</taxon>
        <taxon>Plakobranchidae</taxon>
        <taxon>Plakobranchus</taxon>
    </lineage>
</organism>
<dbReference type="AlphaFoldDB" id="A0AAV4DVE1"/>
<gene>
    <name evidence="1" type="ORF">PoB_007429600</name>
</gene>
<comment type="caution">
    <text evidence="1">The sequence shown here is derived from an EMBL/GenBank/DDBJ whole genome shotgun (WGS) entry which is preliminary data.</text>
</comment>
<accession>A0AAV4DVE1</accession>